<reference evidence="2" key="3">
    <citation type="submission" date="2025-08" db="UniProtKB">
        <authorList>
            <consortium name="Ensembl"/>
        </authorList>
    </citation>
    <scope>IDENTIFICATION</scope>
</reference>
<evidence type="ECO:0000256" key="1">
    <source>
        <dbReference type="SAM" id="Phobius"/>
    </source>
</evidence>
<keyword evidence="1" id="KW-0472">Membrane</keyword>
<proteinExistence type="predicted"/>
<dbReference type="Ensembl" id="ENSELUT00000013833.3">
    <property type="protein sequence ID" value="ENSELUP00000003558.3"/>
    <property type="gene ID" value="ENSELUG00000004756.3"/>
</dbReference>
<dbReference type="AlphaFoldDB" id="A0A3P8XK63"/>
<name>A0A3P8XK63_ESOLU</name>
<organism evidence="2 3">
    <name type="scientific">Esox lucius</name>
    <name type="common">Northern pike</name>
    <dbReference type="NCBI Taxonomy" id="8010"/>
    <lineage>
        <taxon>Eukaryota</taxon>
        <taxon>Metazoa</taxon>
        <taxon>Chordata</taxon>
        <taxon>Craniata</taxon>
        <taxon>Vertebrata</taxon>
        <taxon>Euteleostomi</taxon>
        <taxon>Actinopterygii</taxon>
        <taxon>Neopterygii</taxon>
        <taxon>Teleostei</taxon>
        <taxon>Protacanthopterygii</taxon>
        <taxon>Esociformes</taxon>
        <taxon>Esocidae</taxon>
        <taxon>Esox</taxon>
    </lineage>
</organism>
<accession>A0A3P8XK63</accession>
<keyword evidence="3" id="KW-1185">Reference proteome</keyword>
<feature type="transmembrane region" description="Helical" evidence="1">
    <location>
        <begin position="39"/>
        <end position="57"/>
    </location>
</feature>
<evidence type="ECO:0000313" key="2">
    <source>
        <dbReference type="Ensembl" id="ENSELUP00000003558.3"/>
    </source>
</evidence>
<protein>
    <submittedName>
        <fullName evidence="2">Uncharacterized protein</fullName>
    </submittedName>
</protein>
<dbReference type="InParanoid" id="A0A3P8XK63"/>
<dbReference type="STRING" id="8010.ENSELUP00000003558"/>
<dbReference type="OMA" id="CDAPMIS"/>
<dbReference type="Proteomes" id="UP000265140">
    <property type="component" value="Chromosome 25"/>
</dbReference>
<evidence type="ECO:0000313" key="3">
    <source>
        <dbReference type="Proteomes" id="UP000265140"/>
    </source>
</evidence>
<dbReference type="GeneTree" id="ENSGT00950000182912"/>
<reference evidence="2" key="4">
    <citation type="submission" date="2025-09" db="UniProtKB">
        <authorList>
            <consortium name="Ensembl"/>
        </authorList>
    </citation>
    <scope>IDENTIFICATION</scope>
</reference>
<reference evidence="2" key="2">
    <citation type="submission" date="2020-02" db="EMBL/GenBank/DDBJ databases">
        <title>Esox lucius (northern pike) genome, fEsoLuc1, primary haplotype.</title>
        <authorList>
            <person name="Myers G."/>
            <person name="Karagic N."/>
            <person name="Meyer A."/>
            <person name="Pippel M."/>
            <person name="Reichard M."/>
            <person name="Winkler S."/>
            <person name="Tracey A."/>
            <person name="Sims Y."/>
            <person name="Howe K."/>
            <person name="Rhie A."/>
            <person name="Formenti G."/>
            <person name="Durbin R."/>
            <person name="Fedrigo O."/>
            <person name="Jarvis E.D."/>
        </authorList>
    </citation>
    <scope>NUCLEOTIDE SEQUENCE [LARGE SCALE GENOMIC DNA]</scope>
</reference>
<sequence>IEESTVGIYVIKDHPASNELEDTGIVLEGVKVLWDLENVALAVAMLFGLMYAMSLSFPDELRYTFEVIKNVFMEINGVRLSNKALTFKNMAVSLNCVAV</sequence>
<reference evidence="3" key="1">
    <citation type="journal article" date="2014" name="PLoS ONE">
        <title>The genome and linkage map of the northern pike (Esox lucius): conserved synteny revealed between the salmonid sister group and the Neoteleostei.</title>
        <authorList>
            <person name="Rondeau E.B."/>
            <person name="Minkley D.R."/>
            <person name="Leong J.S."/>
            <person name="Messmer A.M."/>
            <person name="Jantzen J.R."/>
            <person name="von Schalburg K.R."/>
            <person name="Lemon C."/>
            <person name="Bird N.H."/>
            <person name="Koop B.F."/>
        </authorList>
    </citation>
    <scope>NUCLEOTIDE SEQUENCE</scope>
</reference>
<keyword evidence="1" id="KW-1133">Transmembrane helix</keyword>
<keyword evidence="1" id="KW-0812">Transmembrane</keyword>